<organism evidence="6 7">
    <name type="scientific">Leeia aquatica</name>
    <dbReference type="NCBI Taxonomy" id="2725557"/>
    <lineage>
        <taxon>Bacteria</taxon>
        <taxon>Pseudomonadati</taxon>
        <taxon>Pseudomonadota</taxon>
        <taxon>Betaproteobacteria</taxon>
        <taxon>Neisseriales</taxon>
        <taxon>Leeiaceae</taxon>
        <taxon>Leeia</taxon>
    </lineage>
</organism>
<dbReference type="GO" id="GO:0030674">
    <property type="term" value="F:protein-macromolecule adaptor activity"/>
    <property type="evidence" value="ECO:0007669"/>
    <property type="project" value="TreeGrafter"/>
</dbReference>
<proteinExistence type="inferred from homology"/>
<evidence type="ECO:0000313" key="6">
    <source>
        <dbReference type="EMBL" id="NLR73640.1"/>
    </source>
</evidence>
<keyword evidence="4" id="KW-0564">Palmitate</keyword>
<feature type="domain" description="Outer membrane protein assembly factor BamE" evidence="5">
    <location>
        <begin position="40"/>
        <end position="109"/>
    </location>
</feature>
<dbReference type="GO" id="GO:0051205">
    <property type="term" value="P:protein insertion into membrane"/>
    <property type="evidence" value="ECO:0007669"/>
    <property type="project" value="UniProtKB-UniRule"/>
</dbReference>
<evidence type="ECO:0000313" key="7">
    <source>
        <dbReference type="Proteomes" id="UP000587991"/>
    </source>
</evidence>
<dbReference type="GO" id="GO:1990063">
    <property type="term" value="C:Bam protein complex"/>
    <property type="evidence" value="ECO:0007669"/>
    <property type="project" value="TreeGrafter"/>
</dbReference>
<evidence type="ECO:0000256" key="2">
    <source>
        <dbReference type="ARBA" id="ARBA00023136"/>
    </source>
</evidence>
<comment type="subunit">
    <text evidence="4">Part of the Bam complex.</text>
</comment>
<keyword evidence="4" id="KW-0449">Lipoprotein</keyword>
<dbReference type="InterPro" id="IPR026592">
    <property type="entry name" value="BamE"/>
</dbReference>
<comment type="subcellular location">
    <subcellularLocation>
        <location evidence="4">Cell outer membrane</location>
        <topology evidence="4">Lipid-anchor</topology>
    </subcellularLocation>
</comment>
<evidence type="ECO:0000259" key="5">
    <source>
        <dbReference type="Pfam" id="PF04355"/>
    </source>
</evidence>
<keyword evidence="7" id="KW-1185">Reference proteome</keyword>
<dbReference type="Pfam" id="PF04355">
    <property type="entry name" value="BamE"/>
    <property type="match status" value="1"/>
</dbReference>
<keyword evidence="3 4" id="KW-0998">Cell outer membrane</keyword>
<dbReference type="Proteomes" id="UP000587991">
    <property type="component" value="Unassembled WGS sequence"/>
</dbReference>
<dbReference type="GO" id="GO:0043165">
    <property type="term" value="P:Gram-negative-bacterium-type cell outer membrane assembly"/>
    <property type="evidence" value="ECO:0007669"/>
    <property type="project" value="UniProtKB-UniRule"/>
</dbReference>
<name>A0A847RQX5_9NEIS</name>
<dbReference type="RefSeq" id="WP_168875307.1">
    <property type="nucleotide sequence ID" value="NZ_JABAIM010000001.1"/>
</dbReference>
<evidence type="ECO:0000256" key="4">
    <source>
        <dbReference type="HAMAP-Rule" id="MF_00925"/>
    </source>
</evidence>
<comment type="similarity">
    <text evidence="4">Belongs to the BamE family.</text>
</comment>
<accession>A0A847RQX5</accession>
<dbReference type="EMBL" id="JABAIM010000001">
    <property type="protein sequence ID" value="NLR73640.1"/>
    <property type="molecule type" value="Genomic_DNA"/>
</dbReference>
<sequence>MSHTAIRPVRRLLVPALMATLLAACSLSALKPYKLDIPQGNYVTQDAVDKLKLGMTRSQVRFLLGTPLVQDAFHADRWDYVYQLTQRGETVEDKRFSVWFDGDKLVKFEGTVMPALRPYEPLNGEKAASAPIAAEQAASAPKS</sequence>
<dbReference type="InterPro" id="IPR007450">
    <property type="entry name" value="BamE_dom"/>
</dbReference>
<gene>
    <name evidence="4" type="primary">bamE</name>
    <name evidence="6" type="ORF">HF682_00500</name>
</gene>
<dbReference type="HAMAP" id="MF_00925">
    <property type="entry name" value="OM_assembly_BamE"/>
    <property type="match status" value="1"/>
</dbReference>
<evidence type="ECO:0000256" key="3">
    <source>
        <dbReference type="ARBA" id="ARBA00023237"/>
    </source>
</evidence>
<dbReference type="PANTHER" id="PTHR37482:SF1">
    <property type="entry name" value="OUTER MEMBRANE PROTEIN ASSEMBLY FACTOR BAME"/>
    <property type="match status" value="1"/>
</dbReference>
<dbReference type="PROSITE" id="PS51257">
    <property type="entry name" value="PROKAR_LIPOPROTEIN"/>
    <property type="match status" value="1"/>
</dbReference>
<dbReference type="InterPro" id="IPR037873">
    <property type="entry name" value="BamE-like"/>
</dbReference>
<comment type="caution">
    <text evidence="6">The sequence shown here is derived from an EMBL/GenBank/DDBJ whole genome shotgun (WGS) entry which is preliminary data.</text>
</comment>
<reference evidence="6 7" key="1">
    <citation type="submission" date="2020-04" db="EMBL/GenBank/DDBJ databases">
        <title>Draft genome of Leeia sp. IMCC25680.</title>
        <authorList>
            <person name="Song J."/>
            <person name="Cho J.-C."/>
        </authorList>
    </citation>
    <scope>NUCLEOTIDE SEQUENCE [LARGE SCALE GENOMIC DNA]</scope>
    <source>
        <strain evidence="6 7">IMCC25680</strain>
    </source>
</reference>
<keyword evidence="2 4" id="KW-0472">Membrane</keyword>
<comment type="function">
    <text evidence="4">Part of the outer membrane protein assembly complex, which is involved in assembly and insertion of beta-barrel proteins into the outer membrane.</text>
</comment>
<dbReference type="AlphaFoldDB" id="A0A847RQX5"/>
<evidence type="ECO:0000256" key="1">
    <source>
        <dbReference type="ARBA" id="ARBA00022729"/>
    </source>
</evidence>
<dbReference type="PANTHER" id="PTHR37482">
    <property type="entry name" value="OUTER MEMBRANE PROTEIN ASSEMBLY FACTOR BAME"/>
    <property type="match status" value="1"/>
</dbReference>
<keyword evidence="1 4" id="KW-0732">Signal</keyword>
<protein>
    <recommendedName>
        <fullName evidence="4">Outer membrane protein assembly factor BamE</fullName>
    </recommendedName>
</protein>
<dbReference type="Gene3D" id="3.30.1450.10">
    <property type="match status" value="1"/>
</dbReference>